<proteinExistence type="predicted"/>
<dbReference type="SUPFAM" id="SSF52540">
    <property type="entry name" value="P-loop containing nucleoside triphosphate hydrolases"/>
    <property type="match status" value="1"/>
</dbReference>
<dbReference type="GO" id="GO:0003676">
    <property type="term" value="F:nucleic acid binding"/>
    <property type="evidence" value="ECO:0007669"/>
    <property type="project" value="InterPro"/>
</dbReference>
<dbReference type="EMBL" id="UZAF01016503">
    <property type="protein sequence ID" value="VDO29185.1"/>
    <property type="molecule type" value="Genomic_DNA"/>
</dbReference>
<evidence type="ECO:0000313" key="3">
    <source>
        <dbReference type="Proteomes" id="UP000268014"/>
    </source>
</evidence>
<dbReference type="Gene3D" id="3.40.50.300">
    <property type="entry name" value="P-loop containing nucleotide triphosphate hydrolases"/>
    <property type="match status" value="1"/>
</dbReference>
<evidence type="ECO:0000259" key="1">
    <source>
        <dbReference type="PROSITE" id="PS51192"/>
    </source>
</evidence>
<sequence>MIEKRRRRTGKSVKDDEFVGAVPEITEMRKPSDYAHFRTSMCDDVQESETLKLRPYQEELAEAALRGKNTIACAPTGSGKTEVAIHVATSHLDERAENRQPARVAMLVPRTPLVDQQKHRFHKYVRGKYYVEGFHGSGLKGASRRDIVLACDIVVMTPQILLNMLKSIRQDERLYVCDFSLLIFDEVHHCTKDHPYNILMQTIHDYQGPKPQHTLLCRGLPARPQNVIIMMKVVTWEIQLFSAVPSYNQISHSMGRLIEWSEYCGVE</sequence>
<dbReference type="InterPro" id="IPR051363">
    <property type="entry name" value="RLR_Helicase"/>
</dbReference>
<gene>
    <name evidence="2" type="ORF">HPLM_LOCUS6500</name>
</gene>
<evidence type="ECO:0000313" key="2">
    <source>
        <dbReference type="EMBL" id="VDO29185.1"/>
    </source>
</evidence>
<dbReference type="InterPro" id="IPR014001">
    <property type="entry name" value="Helicase_ATP-bd"/>
</dbReference>
<dbReference type="InterPro" id="IPR011545">
    <property type="entry name" value="DEAD/DEAH_box_helicase_dom"/>
</dbReference>
<keyword evidence="3" id="KW-1185">Reference proteome</keyword>
<organism evidence="2 3">
    <name type="scientific">Haemonchus placei</name>
    <name type="common">Barber's pole worm</name>
    <dbReference type="NCBI Taxonomy" id="6290"/>
    <lineage>
        <taxon>Eukaryota</taxon>
        <taxon>Metazoa</taxon>
        <taxon>Ecdysozoa</taxon>
        <taxon>Nematoda</taxon>
        <taxon>Chromadorea</taxon>
        <taxon>Rhabditida</taxon>
        <taxon>Rhabditina</taxon>
        <taxon>Rhabditomorpha</taxon>
        <taxon>Strongyloidea</taxon>
        <taxon>Trichostrongylidae</taxon>
        <taxon>Haemonchus</taxon>
    </lineage>
</organism>
<dbReference type="AlphaFoldDB" id="A0A3P7XUQ4"/>
<name>A0A3P7XUQ4_HAEPC</name>
<dbReference type="SMART" id="SM00487">
    <property type="entry name" value="DEXDc"/>
    <property type="match status" value="1"/>
</dbReference>
<dbReference type="InterPro" id="IPR027417">
    <property type="entry name" value="P-loop_NTPase"/>
</dbReference>
<accession>A0A3P7XUQ4</accession>
<dbReference type="Proteomes" id="UP000268014">
    <property type="component" value="Unassembled WGS sequence"/>
</dbReference>
<dbReference type="OrthoDB" id="416741at2759"/>
<dbReference type="PROSITE" id="PS51192">
    <property type="entry name" value="HELICASE_ATP_BIND_1"/>
    <property type="match status" value="1"/>
</dbReference>
<dbReference type="GO" id="GO:0005524">
    <property type="term" value="F:ATP binding"/>
    <property type="evidence" value="ECO:0007669"/>
    <property type="project" value="InterPro"/>
</dbReference>
<dbReference type="PANTHER" id="PTHR14074:SF16">
    <property type="entry name" value="ANTIVIRAL INNATE IMMUNE RESPONSE RECEPTOR RIG-I"/>
    <property type="match status" value="1"/>
</dbReference>
<dbReference type="STRING" id="6290.A0A3P7XUQ4"/>
<reference evidence="2 3" key="1">
    <citation type="submission" date="2018-11" db="EMBL/GenBank/DDBJ databases">
        <authorList>
            <consortium name="Pathogen Informatics"/>
        </authorList>
    </citation>
    <scope>NUCLEOTIDE SEQUENCE [LARGE SCALE GENOMIC DNA]</scope>
    <source>
        <strain evidence="2 3">MHpl1</strain>
    </source>
</reference>
<dbReference type="GO" id="GO:0005737">
    <property type="term" value="C:cytoplasm"/>
    <property type="evidence" value="ECO:0007669"/>
    <property type="project" value="TreeGrafter"/>
</dbReference>
<feature type="domain" description="Helicase ATP-binding" evidence="1">
    <location>
        <begin position="61"/>
        <end position="200"/>
    </location>
</feature>
<dbReference type="Pfam" id="PF00270">
    <property type="entry name" value="DEAD"/>
    <property type="match status" value="1"/>
</dbReference>
<dbReference type="PANTHER" id="PTHR14074">
    <property type="entry name" value="HELICASE WITH DEATH DOMAIN-RELATED"/>
    <property type="match status" value="1"/>
</dbReference>
<protein>
    <recommendedName>
        <fullName evidence="1">Helicase ATP-binding domain-containing protein</fullName>
    </recommendedName>
</protein>